<accession>A0A1I0E0J0</accession>
<dbReference type="Proteomes" id="UP000199568">
    <property type="component" value="Unassembled WGS sequence"/>
</dbReference>
<name>A0A1I0E0J0_9FIRM</name>
<evidence type="ECO:0000313" key="1">
    <source>
        <dbReference type="EMBL" id="SET38476.1"/>
    </source>
</evidence>
<dbReference type="OrthoDB" id="9812340at2"/>
<dbReference type="STRING" id="426128.SAMN05660297_02251"/>
<sequence length="147" mass="17311">MFNVCYDCNGELVESRGNVYGYWGDVELIFPELPKYQCNQCDEFYLDEKTAILIQEITRALDNIKETPEIVDIRDSYDLLIKHVEEVYEIITEKKLHLIKTNNKIIINRKDIYSIFNKDNISVAARKHCNITKDVEKEIDNLFKGKE</sequence>
<protein>
    <submittedName>
        <fullName evidence="1">YgiT-type zinc finger domain-containing protein</fullName>
    </submittedName>
</protein>
<evidence type="ECO:0000313" key="2">
    <source>
        <dbReference type="Proteomes" id="UP000199568"/>
    </source>
</evidence>
<gene>
    <name evidence="1" type="ORF">SAMN05660297_02251</name>
</gene>
<dbReference type="NCBIfam" id="TIGR03831">
    <property type="entry name" value="YgiT_finger"/>
    <property type="match status" value="1"/>
</dbReference>
<keyword evidence="2" id="KW-1185">Reference proteome</keyword>
<organism evidence="1 2">
    <name type="scientific">Natronincola peptidivorans</name>
    <dbReference type="NCBI Taxonomy" id="426128"/>
    <lineage>
        <taxon>Bacteria</taxon>
        <taxon>Bacillati</taxon>
        <taxon>Bacillota</taxon>
        <taxon>Clostridia</taxon>
        <taxon>Peptostreptococcales</taxon>
        <taxon>Natronincolaceae</taxon>
        <taxon>Natronincola</taxon>
    </lineage>
</organism>
<dbReference type="AlphaFoldDB" id="A0A1I0E0J0"/>
<proteinExistence type="predicted"/>
<dbReference type="RefSeq" id="WP_090443841.1">
    <property type="nucleotide sequence ID" value="NZ_FOHU01000009.1"/>
</dbReference>
<dbReference type="EMBL" id="FOHU01000009">
    <property type="protein sequence ID" value="SET38476.1"/>
    <property type="molecule type" value="Genomic_DNA"/>
</dbReference>
<reference evidence="1 2" key="1">
    <citation type="submission" date="2016-10" db="EMBL/GenBank/DDBJ databases">
        <authorList>
            <person name="de Groot N.N."/>
        </authorList>
    </citation>
    <scope>NUCLEOTIDE SEQUENCE [LARGE SCALE GENOMIC DNA]</scope>
    <source>
        <strain evidence="1 2">DSM 18979</strain>
    </source>
</reference>
<dbReference type="InterPro" id="IPR022453">
    <property type="entry name" value="Znf_MqsA-type"/>
</dbReference>